<proteinExistence type="predicted"/>
<dbReference type="Gene3D" id="3.80.10.10">
    <property type="entry name" value="Ribonuclease Inhibitor"/>
    <property type="match status" value="1"/>
</dbReference>
<dbReference type="InterPro" id="IPR043313">
    <property type="entry name" value="LRMDA"/>
</dbReference>
<feature type="compositionally biased region" description="Basic and acidic residues" evidence="1">
    <location>
        <begin position="248"/>
        <end position="264"/>
    </location>
</feature>
<dbReference type="STRING" id="1257118.L8HH87"/>
<dbReference type="EMBL" id="KB007840">
    <property type="protein sequence ID" value="ELR24048.1"/>
    <property type="molecule type" value="Genomic_DNA"/>
</dbReference>
<organism evidence="2 3">
    <name type="scientific">Acanthamoeba castellanii (strain ATCC 30010 / Neff)</name>
    <dbReference type="NCBI Taxonomy" id="1257118"/>
    <lineage>
        <taxon>Eukaryota</taxon>
        <taxon>Amoebozoa</taxon>
        <taxon>Discosea</taxon>
        <taxon>Longamoebia</taxon>
        <taxon>Centramoebida</taxon>
        <taxon>Acanthamoebidae</taxon>
        <taxon>Acanthamoeba</taxon>
    </lineage>
</organism>
<keyword evidence="3" id="KW-1185">Reference proteome</keyword>
<reference evidence="2" key="1">
    <citation type="journal article" date="2013" name="Genome Biol.">
        <title>Genome of Acanthamoeba castellanii highlights extensive lateral gene transfer and early evolution of tyrosine kinase signaling.</title>
        <authorList>
            <person name="Clarke M."/>
            <person name="Lohan A.J."/>
            <person name="Liu B."/>
            <person name="Lagkouvardos I."/>
            <person name="Roy S."/>
            <person name="Zafar N."/>
            <person name="Bertelli C."/>
            <person name="Schilde C."/>
            <person name="Kianianmomeni A."/>
            <person name="Burglin T.R."/>
            <person name="Frech C."/>
            <person name="Turcotte B."/>
            <person name="Kopec K.O."/>
            <person name="Synnott J.M."/>
            <person name="Choo C."/>
            <person name="Paponov I."/>
            <person name="Finkler A."/>
            <person name="Soon Heng Tan C."/>
            <person name="Hutchins A.P."/>
            <person name="Weinmeier T."/>
            <person name="Rattei T."/>
            <person name="Chu J.S."/>
            <person name="Gimenez G."/>
            <person name="Irimia M."/>
            <person name="Rigden D.J."/>
            <person name="Fitzpatrick D.A."/>
            <person name="Lorenzo-Morales J."/>
            <person name="Bateman A."/>
            <person name="Chiu C.H."/>
            <person name="Tang P."/>
            <person name="Hegemann P."/>
            <person name="Fromm H."/>
            <person name="Raoult D."/>
            <person name="Greub G."/>
            <person name="Miranda-Saavedra D."/>
            <person name="Chen N."/>
            <person name="Nash P."/>
            <person name="Ginger M.L."/>
            <person name="Horn M."/>
            <person name="Schaap P."/>
            <person name="Caler L."/>
            <person name="Loftus B."/>
        </authorList>
    </citation>
    <scope>NUCLEOTIDE SEQUENCE [LARGE SCALE GENOMIC DNA]</scope>
    <source>
        <strain evidence="2">Neff</strain>
    </source>
</reference>
<dbReference type="RefSeq" id="XP_004353576.1">
    <property type="nucleotide sequence ID" value="XM_004353524.1"/>
</dbReference>
<dbReference type="VEuPathDB" id="AmoebaDB:ACA1_144390"/>
<feature type="compositionally biased region" description="Low complexity" evidence="1">
    <location>
        <begin position="284"/>
        <end position="300"/>
    </location>
</feature>
<dbReference type="SUPFAM" id="SSF52058">
    <property type="entry name" value="L domain-like"/>
    <property type="match status" value="1"/>
</dbReference>
<dbReference type="OrthoDB" id="10251250at2759"/>
<feature type="compositionally biased region" description="Basic and acidic residues" evidence="1">
    <location>
        <begin position="183"/>
        <end position="206"/>
    </location>
</feature>
<evidence type="ECO:0000313" key="3">
    <source>
        <dbReference type="Proteomes" id="UP000011083"/>
    </source>
</evidence>
<dbReference type="AlphaFoldDB" id="L8HH87"/>
<dbReference type="PANTHER" id="PTHR46282">
    <property type="entry name" value="LEUCINE-RICH MELANOCYTE DIFFERENTIATION-ASSOCIATED PROTEIN"/>
    <property type="match status" value="1"/>
</dbReference>
<dbReference type="PANTHER" id="PTHR46282:SF1">
    <property type="entry name" value="LEUCINE-RICH REPEAT-CONTAINING PROTEIN 72-LIKE"/>
    <property type="match status" value="1"/>
</dbReference>
<dbReference type="InterPro" id="IPR032675">
    <property type="entry name" value="LRR_dom_sf"/>
</dbReference>
<sequence length="357" mass="39180">MSSSSSNTRLSLAYRDLEEVAPSVLAKYAATLIDLDLSNNRLTEVSFLRGLGALETLVLDGNRLTHQVRFPPLGRLQTLWVNRNAIGLLPTFVDRLAEAVPRLRFLSMLGNQACPNYLNGGTLKQYRDYRLFVLSRLRHLDMLDDAPVTEEERGEATRLYGNLDVSGAEAMYKRQTLDQGNATEKETAAADEQKRETAAKEEEGQQRKGSSSTAGGRRRKAAASTKAGRMTKNKKKEDPAATAASVTDRARKDPPVAEAAKPEEPAMASTPEKQAPPVRDEADVGVGAYVVDDLPDPLLDLPRDLPPPPGALRRPGSQDQDNDEEEDESDWTDDDSDDEREVSIALDLPDFSSSSDE</sequence>
<accession>L8HH87</accession>
<gene>
    <name evidence="2" type="ORF">ACA1_144390</name>
</gene>
<dbReference type="GeneID" id="14925048"/>
<feature type="region of interest" description="Disordered" evidence="1">
    <location>
        <begin position="175"/>
        <end position="357"/>
    </location>
</feature>
<evidence type="ECO:0000256" key="1">
    <source>
        <dbReference type="SAM" id="MobiDB-lite"/>
    </source>
</evidence>
<dbReference type="PROSITE" id="PS51450">
    <property type="entry name" value="LRR"/>
    <property type="match status" value="1"/>
</dbReference>
<dbReference type="KEGG" id="acan:ACA1_144390"/>
<feature type="compositionally biased region" description="Acidic residues" evidence="1">
    <location>
        <begin position="320"/>
        <end position="340"/>
    </location>
</feature>
<dbReference type="Proteomes" id="UP000011083">
    <property type="component" value="Unassembled WGS sequence"/>
</dbReference>
<name>L8HH87_ACACF</name>
<protein>
    <submittedName>
        <fullName evidence="2">Leucine rich repeat domain containing protein</fullName>
    </submittedName>
</protein>
<evidence type="ECO:0000313" key="2">
    <source>
        <dbReference type="EMBL" id="ELR24048.1"/>
    </source>
</evidence>
<dbReference type="InterPro" id="IPR001611">
    <property type="entry name" value="Leu-rich_rpt"/>
</dbReference>